<sequence>MKALLCLIVGLTLPVMAADTDKLKAYPAPEDGMSRHVIDLPARENEDDAKVQIIVGKTVETDGVNRNFFGGALEQRTIKGWGYNYHILPVLGPMASTRMAAPPGAPKVEKFVPVGGEPYLIRYNSKLPVVVYVPDGCEVRYRIWSAPADAEPVPEG</sequence>
<dbReference type="EMBL" id="AP024702">
    <property type="protein sequence ID" value="BCX48698.1"/>
    <property type="molecule type" value="Genomic_DNA"/>
</dbReference>
<dbReference type="Proteomes" id="UP001374893">
    <property type="component" value="Chromosome"/>
</dbReference>
<organism evidence="3 4">
    <name type="scientific">Haloferula helveola</name>
    <dbReference type="NCBI Taxonomy" id="490095"/>
    <lineage>
        <taxon>Bacteria</taxon>
        <taxon>Pseudomonadati</taxon>
        <taxon>Verrucomicrobiota</taxon>
        <taxon>Verrucomicrobiia</taxon>
        <taxon>Verrucomicrobiales</taxon>
        <taxon>Verrucomicrobiaceae</taxon>
        <taxon>Haloferula</taxon>
    </lineage>
</organism>
<reference evidence="3 4" key="1">
    <citation type="submission" date="2021-06" db="EMBL/GenBank/DDBJ databases">
        <title>Complete genome of Haloferula helveola possessing various polysaccharide degrading enzymes.</title>
        <authorList>
            <person name="Takami H."/>
            <person name="Huang C."/>
            <person name="Hamasaki K."/>
        </authorList>
    </citation>
    <scope>NUCLEOTIDE SEQUENCE [LARGE SCALE GENOMIC DNA]</scope>
    <source>
        <strain evidence="3 4">CN-1</strain>
    </source>
</reference>
<evidence type="ECO:0000313" key="4">
    <source>
        <dbReference type="Proteomes" id="UP001374893"/>
    </source>
</evidence>
<name>A0ABM7RB38_9BACT</name>
<protein>
    <submittedName>
        <fullName evidence="3">Ecotin</fullName>
    </submittedName>
</protein>
<dbReference type="SUPFAM" id="SSF49772">
    <property type="entry name" value="Ecotin, trypsin inhibitor"/>
    <property type="match status" value="1"/>
</dbReference>
<dbReference type="Gene3D" id="2.60.40.550">
    <property type="entry name" value="Ecotin"/>
    <property type="match status" value="1"/>
</dbReference>
<gene>
    <name evidence="3" type="primary">eco</name>
    <name evidence="3" type="ORF">HAHE_26060</name>
</gene>
<proteinExistence type="inferred from homology"/>
<dbReference type="InterPro" id="IPR005658">
    <property type="entry name" value="Prot_inh_ecotin"/>
</dbReference>
<dbReference type="PANTHER" id="PTHR35890">
    <property type="match status" value="1"/>
</dbReference>
<dbReference type="Pfam" id="PF03974">
    <property type="entry name" value="Ecotin"/>
    <property type="match status" value="1"/>
</dbReference>
<dbReference type="InterPro" id="IPR036198">
    <property type="entry name" value="Ecotin_sf"/>
</dbReference>
<comment type="similarity">
    <text evidence="1">Belongs to the protease inhibitor I11 (ecotin) family.</text>
</comment>
<accession>A0ABM7RB38</accession>
<evidence type="ECO:0000256" key="2">
    <source>
        <dbReference type="SAM" id="SignalP"/>
    </source>
</evidence>
<dbReference type="RefSeq" id="WP_338685020.1">
    <property type="nucleotide sequence ID" value="NZ_AP024702.1"/>
</dbReference>
<dbReference type="PANTHER" id="PTHR35890:SF3">
    <property type="entry name" value="ECOTIN"/>
    <property type="match status" value="1"/>
</dbReference>
<dbReference type="PIRSF" id="PIRSF006865">
    <property type="entry name" value="Prot_inh_ecotin"/>
    <property type="match status" value="1"/>
</dbReference>
<keyword evidence="2" id="KW-0732">Signal</keyword>
<keyword evidence="4" id="KW-1185">Reference proteome</keyword>
<evidence type="ECO:0000256" key="1">
    <source>
        <dbReference type="ARBA" id="ARBA00010558"/>
    </source>
</evidence>
<evidence type="ECO:0000313" key="3">
    <source>
        <dbReference type="EMBL" id="BCX48698.1"/>
    </source>
</evidence>
<feature type="signal peptide" evidence="2">
    <location>
        <begin position="1"/>
        <end position="17"/>
    </location>
</feature>
<feature type="chain" id="PRO_5045272984" evidence="2">
    <location>
        <begin position="18"/>
        <end position="156"/>
    </location>
</feature>